<evidence type="ECO:0000313" key="2">
    <source>
        <dbReference type="EMBL" id="KAI1612019.1"/>
    </source>
</evidence>
<accession>A0AAN6DV88</accession>
<feature type="region of interest" description="Disordered" evidence="1">
    <location>
        <begin position="244"/>
        <end position="294"/>
    </location>
</feature>
<keyword evidence="3" id="KW-1185">Reference proteome</keyword>
<dbReference type="EMBL" id="MU404355">
    <property type="protein sequence ID" value="KAI1612019.1"/>
    <property type="molecule type" value="Genomic_DNA"/>
</dbReference>
<evidence type="ECO:0000256" key="1">
    <source>
        <dbReference type="SAM" id="MobiDB-lite"/>
    </source>
</evidence>
<evidence type="ECO:0000313" key="3">
    <source>
        <dbReference type="Proteomes" id="UP001203852"/>
    </source>
</evidence>
<feature type="region of interest" description="Disordered" evidence="1">
    <location>
        <begin position="113"/>
        <end position="143"/>
    </location>
</feature>
<dbReference type="AlphaFoldDB" id="A0AAN6DV88"/>
<dbReference type="Proteomes" id="UP001203852">
    <property type="component" value="Unassembled WGS sequence"/>
</dbReference>
<reference evidence="2" key="1">
    <citation type="journal article" date="2022" name="bioRxiv">
        <title>Deciphering the potential niche of two novel black yeast fungi from a biological soil crust based on their genomes, phenotypes, and melanin regulation.</title>
        <authorList>
            <consortium name="DOE Joint Genome Institute"/>
            <person name="Carr E.C."/>
            <person name="Barton Q."/>
            <person name="Grambo S."/>
            <person name="Sullivan M."/>
            <person name="Renfro C.M."/>
            <person name="Kuo A."/>
            <person name="Pangilinan J."/>
            <person name="Lipzen A."/>
            <person name="Keymanesh K."/>
            <person name="Savage E."/>
            <person name="Barry K."/>
            <person name="Grigoriev I.V."/>
            <person name="Riekhof W.R."/>
            <person name="Harris S.S."/>
        </authorList>
    </citation>
    <scope>NUCLEOTIDE SEQUENCE</scope>
    <source>
        <strain evidence="2">JF 03-4F</strain>
    </source>
</reference>
<organism evidence="2 3">
    <name type="scientific">Exophiala viscosa</name>
    <dbReference type="NCBI Taxonomy" id="2486360"/>
    <lineage>
        <taxon>Eukaryota</taxon>
        <taxon>Fungi</taxon>
        <taxon>Dikarya</taxon>
        <taxon>Ascomycota</taxon>
        <taxon>Pezizomycotina</taxon>
        <taxon>Eurotiomycetes</taxon>
        <taxon>Chaetothyriomycetidae</taxon>
        <taxon>Chaetothyriales</taxon>
        <taxon>Herpotrichiellaceae</taxon>
        <taxon>Exophiala</taxon>
    </lineage>
</organism>
<feature type="compositionally biased region" description="Low complexity" evidence="1">
    <location>
        <begin position="357"/>
        <end position="372"/>
    </location>
</feature>
<feature type="region of interest" description="Disordered" evidence="1">
    <location>
        <begin position="409"/>
        <end position="468"/>
    </location>
</feature>
<sequence>MPNPINLIRRSKASLTKLLKVAQTTKAYVREKLRLPGASAPRFTVGTDASVNYADTISPMSSPIRPPTPYPGGPVLRNPIVNYTVGSSIADMSTNVSTMDHPVLRRTTRRITIGGSSAPAGSSSSPLATTSQHVGGTGSSSAAATTRRVVIIGSSTTATPSALSPLISSSLPLPNPAMSPRSLRLARRDVNRMWRMRMAQARNRASFPARYAFRPAQEYYLKPARCNEQAGSQALTHDIGTQTYPTIHDQGTQTSPQVHEETAKSTPSALSPRHLPSGGSSADTPCGSPVWGAPLPRKRAREFVKGCWRLEDPFVMSPPHWRALGPVMEQPSIPQQAPLTQAVSAPQEVQVNQITNSRSAVAPPAPRPVSSSHDARRWSDFDSDEMSSTGSKRLVRMASNGWVIQHGEVSAEAPAQGTSSGEPAPPADDTRHCMDTSSRAWSEGSSDEHVNTEHQPIVSIDSQQSKLRPQDSVSYQEYVQTPEQHAHGQPLGARTPAAEQYDPLAPYGPVYITPGQVLLTGEYRGEWDSQPQNRRDPFDLHFGGDPRLDAVYAAAEQYDSLYRENRALMHNNNVSTWKVTVLEGELLRRTRQAQEQEAEILFLRSRLEEFERESSVVHNELSSVVESEETSDMYGP</sequence>
<protein>
    <submittedName>
        <fullName evidence="2">Uncharacterized protein</fullName>
    </submittedName>
</protein>
<feature type="region of interest" description="Disordered" evidence="1">
    <location>
        <begin position="357"/>
        <end position="390"/>
    </location>
</feature>
<comment type="caution">
    <text evidence="2">The sequence shown here is derived from an EMBL/GenBank/DDBJ whole genome shotgun (WGS) entry which is preliminary data.</text>
</comment>
<gene>
    <name evidence="2" type="ORF">EDD36DRAFT_419877</name>
</gene>
<feature type="compositionally biased region" description="Low complexity" evidence="1">
    <location>
        <begin position="113"/>
        <end position="131"/>
    </location>
</feature>
<feature type="compositionally biased region" description="Polar residues" evidence="1">
    <location>
        <begin position="244"/>
        <end position="257"/>
    </location>
</feature>
<name>A0AAN6DV88_9EURO</name>
<proteinExistence type="predicted"/>
<feature type="compositionally biased region" description="Polar residues" evidence="1">
    <location>
        <begin position="435"/>
        <end position="444"/>
    </location>
</feature>